<proteinExistence type="predicted"/>
<dbReference type="OrthoDB" id="5424209at2759"/>
<accession>A0A4Q2DJG4</accession>
<comment type="caution">
    <text evidence="1">The sequence shown here is derived from an EMBL/GenBank/DDBJ whole genome shotgun (WGS) entry which is preliminary data.</text>
</comment>
<evidence type="ECO:0008006" key="3">
    <source>
        <dbReference type="Google" id="ProtNLM"/>
    </source>
</evidence>
<sequence>MVYSPPLVAGTASQEYTLDVAVCEVDPSLFDTKNFFGNAVDWGSPLDILFYHYGFKPSSDRLQRLNGLVSVDEIVKLKSNSLSTSGEDIGCLVVSKRGAASGVTFGKANNLPSLRTYEFVSGPAGTDKKCRGLEWGIFRYDHERETEEFSECGGDSGATVFDNQGRIFGLLTGWSGMEKKVDITYVMPAEVTVNEISKRWEKVHTNVLEGESGGLRDASGLFLR</sequence>
<protein>
    <recommendedName>
        <fullName evidence="3">Peptidase S1 domain-containing protein</fullName>
    </recommendedName>
</protein>
<reference evidence="1 2" key="1">
    <citation type="submission" date="2019-01" db="EMBL/GenBank/DDBJ databases">
        <title>Draft genome sequence of Psathyrella aberdarensis IHI B618.</title>
        <authorList>
            <person name="Buettner E."/>
            <person name="Kellner H."/>
        </authorList>
    </citation>
    <scope>NUCLEOTIDE SEQUENCE [LARGE SCALE GENOMIC DNA]</scope>
    <source>
        <strain evidence="1 2">IHI B618</strain>
    </source>
</reference>
<dbReference type="AlphaFoldDB" id="A0A4Q2DJG4"/>
<evidence type="ECO:0000313" key="2">
    <source>
        <dbReference type="Proteomes" id="UP000290288"/>
    </source>
</evidence>
<gene>
    <name evidence="1" type="ORF">EST38_g5683</name>
</gene>
<organism evidence="1 2">
    <name type="scientific">Candolleomyces aberdarensis</name>
    <dbReference type="NCBI Taxonomy" id="2316362"/>
    <lineage>
        <taxon>Eukaryota</taxon>
        <taxon>Fungi</taxon>
        <taxon>Dikarya</taxon>
        <taxon>Basidiomycota</taxon>
        <taxon>Agaricomycotina</taxon>
        <taxon>Agaricomycetes</taxon>
        <taxon>Agaricomycetidae</taxon>
        <taxon>Agaricales</taxon>
        <taxon>Agaricineae</taxon>
        <taxon>Psathyrellaceae</taxon>
        <taxon>Candolleomyces</taxon>
    </lineage>
</organism>
<dbReference type="InterPro" id="IPR009003">
    <property type="entry name" value="Peptidase_S1_PA"/>
</dbReference>
<keyword evidence="2" id="KW-1185">Reference proteome</keyword>
<dbReference type="EMBL" id="SDEE01000162">
    <property type="protein sequence ID" value="RXW20170.1"/>
    <property type="molecule type" value="Genomic_DNA"/>
</dbReference>
<dbReference type="SUPFAM" id="SSF50494">
    <property type="entry name" value="Trypsin-like serine proteases"/>
    <property type="match status" value="1"/>
</dbReference>
<dbReference type="Proteomes" id="UP000290288">
    <property type="component" value="Unassembled WGS sequence"/>
</dbReference>
<evidence type="ECO:0000313" key="1">
    <source>
        <dbReference type="EMBL" id="RXW20170.1"/>
    </source>
</evidence>
<dbReference type="STRING" id="2316362.A0A4Q2DJG4"/>
<name>A0A4Q2DJG4_9AGAR</name>